<dbReference type="SUPFAM" id="SSF48371">
    <property type="entry name" value="ARM repeat"/>
    <property type="match status" value="1"/>
</dbReference>
<evidence type="ECO:0000313" key="3">
    <source>
        <dbReference type="Proteomes" id="UP001185331"/>
    </source>
</evidence>
<proteinExistence type="predicted"/>
<dbReference type="AlphaFoldDB" id="A0AAE3XL01"/>
<comment type="caution">
    <text evidence="2">The sequence shown here is derived from an EMBL/GenBank/DDBJ whole genome shotgun (WGS) entry which is preliminary data.</text>
</comment>
<dbReference type="Gene3D" id="1.25.10.10">
    <property type="entry name" value="Leucine-rich Repeat Variant"/>
    <property type="match status" value="1"/>
</dbReference>
<gene>
    <name evidence="2" type="ORF">J2Y00_005155</name>
</gene>
<dbReference type="InterPro" id="IPR016024">
    <property type="entry name" value="ARM-type_fold"/>
</dbReference>
<evidence type="ECO:0000313" key="2">
    <source>
        <dbReference type="EMBL" id="MDR6221518.1"/>
    </source>
</evidence>
<organism evidence="2 3">
    <name type="scientific">Deinococcus soli</name>
    <name type="common">ex Cha et al. 2016</name>
    <dbReference type="NCBI Taxonomy" id="1309411"/>
    <lineage>
        <taxon>Bacteria</taxon>
        <taxon>Thermotogati</taxon>
        <taxon>Deinococcota</taxon>
        <taxon>Deinococci</taxon>
        <taxon>Deinococcales</taxon>
        <taxon>Deinococcaceae</taxon>
        <taxon>Deinococcus</taxon>
    </lineage>
</organism>
<reference evidence="2" key="1">
    <citation type="submission" date="2023-07" db="EMBL/GenBank/DDBJ databases">
        <title>Sorghum-associated microbial communities from plants grown in Nebraska, USA.</title>
        <authorList>
            <person name="Schachtman D."/>
        </authorList>
    </citation>
    <scope>NUCLEOTIDE SEQUENCE</scope>
    <source>
        <strain evidence="2">BE330</strain>
    </source>
</reference>
<protein>
    <submittedName>
        <fullName evidence="2">Uncharacterized protein</fullName>
    </submittedName>
</protein>
<dbReference type="EMBL" id="JAVDQK010000042">
    <property type="protein sequence ID" value="MDR6221518.1"/>
    <property type="molecule type" value="Genomic_DNA"/>
</dbReference>
<dbReference type="RefSeq" id="WP_309859628.1">
    <property type="nucleotide sequence ID" value="NZ_JAVDQJ010000041.1"/>
</dbReference>
<evidence type="ECO:0000256" key="1">
    <source>
        <dbReference type="SAM" id="MobiDB-lite"/>
    </source>
</evidence>
<feature type="region of interest" description="Disordered" evidence="1">
    <location>
        <begin position="567"/>
        <end position="588"/>
    </location>
</feature>
<sequence length="588" mass="65100">MIENLTCTAFQWHIQGHTLDWEALDVVVRHRCVPGPDQSTTDVTYQVQFKSAAATSAQFDVTYRVELSDSKAGNDLVQDTTWPYLRVEVLTRLTPLGAPPHLLPVLNPVRETPHDAPLPVETPSPTTHPTKPVLLPEPLATELRLSAALAKLTSTGERWLQPALHLYSAFVHLERRRSQTAQELEIVNLLFQTEAGCTLERVLALSPAARRRLRGQARQLIIAAIHAVMERRADTNTGDLENAFERGVEELFSSEGNANAEPQTPLTAPYHIRDAAMQILELTHREVRHYQHHSGHLFSMQTPLGSTIVTYATGYDFAVDNRLENAGHTRHLIDLHVAGTVPHSSTPVTLSLREDVSDEFERWADEYDLLSHSPEDQKRLRHVRALNASSSPIPTRTLNDLGVWAAGFTDENAINDAMLSLPLTPADLLEAAGLPGIHMWTVVKHPNCTAEVLEILARHPDEDVRADVAACSGTPSELLFQLYQDSSRVRQSLGTNRNLPEELLQLLIHNADDLVRACVAVNPALRREWLEVLADDPFSGTRENLAQNPSIPDDLLLKLLHDPDEHVRGSAGVTAAERGQQGPPSSSV</sequence>
<dbReference type="InterPro" id="IPR004830">
    <property type="entry name" value="LRR_variant"/>
</dbReference>
<dbReference type="InterPro" id="IPR011989">
    <property type="entry name" value="ARM-like"/>
</dbReference>
<dbReference type="Pfam" id="PF01816">
    <property type="entry name" value="LRV"/>
    <property type="match status" value="1"/>
</dbReference>
<accession>A0AAE3XL01</accession>
<dbReference type="Proteomes" id="UP001185331">
    <property type="component" value="Unassembled WGS sequence"/>
</dbReference>
<name>A0AAE3XL01_9DEIO</name>